<keyword evidence="4 9" id="KW-0812">Transmembrane</keyword>
<evidence type="ECO:0008006" key="12">
    <source>
        <dbReference type="Google" id="ProtNLM"/>
    </source>
</evidence>
<evidence type="ECO:0000256" key="9">
    <source>
        <dbReference type="SAM" id="Phobius"/>
    </source>
</evidence>
<comment type="similarity">
    <text evidence="7">Belongs to the glycosyltransferase 87 family.</text>
</comment>
<feature type="transmembrane region" description="Helical" evidence="9">
    <location>
        <begin position="303"/>
        <end position="319"/>
    </location>
</feature>
<feature type="transmembrane region" description="Helical" evidence="9">
    <location>
        <begin position="349"/>
        <end position="369"/>
    </location>
</feature>
<keyword evidence="2" id="KW-1003">Cell membrane</keyword>
<feature type="transmembrane region" description="Helical" evidence="9">
    <location>
        <begin position="279"/>
        <end position="296"/>
    </location>
</feature>
<dbReference type="GO" id="GO:0016758">
    <property type="term" value="F:hexosyltransferase activity"/>
    <property type="evidence" value="ECO:0007669"/>
    <property type="project" value="InterPro"/>
</dbReference>
<feature type="transmembrane region" description="Helical" evidence="9">
    <location>
        <begin position="153"/>
        <end position="174"/>
    </location>
</feature>
<evidence type="ECO:0000256" key="2">
    <source>
        <dbReference type="ARBA" id="ARBA00022475"/>
    </source>
</evidence>
<keyword evidence="6 9" id="KW-0472">Membrane</keyword>
<dbReference type="AlphaFoldDB" id="D6ZF79"/>
<dbReference type="RefSeq" id="WP_013138059.1">
    <property type="nucleotide sequence ID" value="NC_014168.1"/>
</dbReference>
<dbReference type="HOGENOM" id="CLU_034641_3_0_11"/>
<proteinExistence type="inferred from homology"/>
<feature type="region of interest" description="Disordered" evidence="8">
    <location>
        <begin position="407"/>
        <end position="432"/>
    </location>
</feature>
<evidence type="ECO:0000256" key="5">
    <source>
        <dbReference type="ARBA" id="ARBA00022989"/>
    </source>
</evidence>
<dbReference type="Proteomes" id="UP000002247">
    <property type="component" value="Chromosome"/>
</dbReference>
<evidence type="ECO:0000256" key="7">
    <source>
        <dbReference type="ARBA" id="ARBA00024033"/>
    </source>
</evidence>
<comment type="subcellular location">
    <subcellularLocation>
        <location evidence="1">Cell membrane</location>
        <topology evidence="1">Multi-pass membrane protein</topology>
    </subcellularLocation>
</comment>
<dbReference type="STRING" id="640132.Srot_1130"/>
<dbReference type="InterPro" id="IPR018584">
    <property type="entry name" value="GT87"/>
</dbReference>
<feature type="transmembrane region" description="Helical" evidence="9">
    <location>
        <begin position="375"/>
        <end position="399"/>
    </location>
</feature>
<sequence>MSRAVEEPRAPLWRDGALVLAACALGALVGERLTSTVKPVDFQVYRIGAQTALAGGDVYAHWLHGLDIAPTGLPFTYPPFAALFLLPTTWFPPAVAALLWSVLAMACLAVSLHVARPAWADLPSPKLAGFSRWPLCLAGLLLVLSLSDVVNQHLAYGQINLLLMGMCLVDVARSDDTRLGRWLPKGTLIGVAVAVKLFPVFFVALFLLLRQFRLALWTVGGALAATAAGFLAFPEMSTRFFRTTFWGLSDSVAFAPEMFASPGNASVQGAVAFFGGPHWLGSACAAAVGAAGLWLARTTYRTTGLLHAVVSAGVTATVITPASWIHRAVFFIPAVLILYWNGNLSQRRVALALGAVLFLWCPSLANMLAATHQPVLAPAAFVLRFAQQAAEFVVVVLLARLPGMARWTGEQSQPDPSASPRGDGGGCGRGRGAVVRCGGPDAAPA</sequence>
<evidence type="ECO:0000256" key="1">
    <source>
        <dbReference type="ARBA" id="ARBA00004651"/>
    </source>
</evidence>
<feature type="transmembrane region" description="Helical" evidence="9">
    <location>
        <begin position="325"/>
        <end position="342"/>
    </location>
</feature>
<protein>
    <recommendedName>
        <fullName evidence="12">Integral membrane protein</fullName>
    </recommendedName>
</protein>
<dbReference type="EMBL" id="CP001958">
    <property type="protein sequence ID" value="ADG97603.1"/>
    <property type="molecule type" value="Genomic_DNA"/>
</dbReference>
<feature type="transmembrane region" description="Helical" evidence="9">
    <location>
        <begin position="127"/>
        <end position="147"/>
    </location>
</feature>
<feature type="transmembrane region" description="Helical" evidence="9">
    <location>
        <begin position="94"/>
        <end position="115"/>
    </location>
</feature>
<feature type="compositionally biased region" description="Gly residues" evidence="8">
    <location>
        <begin position="422"/>
        <end position="431"/>
    </location>
</feature>
<gene>
    <name evidence="10" type="ordered locus">Srot_1130</name>
</gene>
<dbReference type="OrthoDB" id="9774600at2"/>
<name>D6ZF79_SEGRD</name>
<dbReference type="KEGG" id="srt:Srot_1130"/>
<evidence type="ECO:0000256" key="6">
    <source>
        <dbReference type="ARBA" id="ARBA00023136"/>
    </source>
</evidence>
<keyword evidence="11" id="KW-1185">Reference proteome</keyword>
<dbReference type="GO" id="GO:0005886">
    <property type="term" value="C:plasma membrane"/>
    <property type="evidence" value="ECO:0007669"/>
    <property type="project" value="UniProtKB-SubCell"/>
</dbReference>
<dbReference type="eggNOG" id="COG5650">
    <property type="taxonomic scope" value="Bacteria"/>
</dbReference>
<feature type="transmembrane region" description="Helical" evidence="9">
    <location>
        <begin position="186"/>
        <end position="208"/>
    </location>
</feature>
<evidence type="ECO:0000256" key="4">
    <source>
        <dbReference type="ARBA" id="ARBA00022692"/>
    </source>
</evidence>
<accession>D6ZF79</accession>
<evidence type="ECO:0000256" key="8">
    <source>
        <dbReference type="SAM" id="MobiDB-lite"/>
    </source>
</evidence>
<dbReference type="Pfam" id="PF09594">
    <property type="entry name" value="GT87"/>
    <property type="match status" value="1"/>
</dbReference>
<evidence type="ECO:0000256" key="3">
    <source>
        <dbReference type="ARBA" id="ARBA00022679"/>
    </source>
</evidence>
<evidence type="ECO:0000313" key="10">
    <source>
        <dbReference type="EMBL" id="ADG97603.1"/>
    </source>
</evidence>
<organism evidence="10 11">
    <name type="scientific">Segniliparus rotundus (strain ATCC BAA-972 / CDC 1076 / CIP 108378 / DSM 44985 / JCM 13578)</name>
    <dbReference type="NCBI Taxonomy" id="640132"/>
    <lineage>
        <taxon>Bacteria</taxon>
        <taxon>Bacillati</taxon>
        <taxon>Actinomycetota</taxon>
        <taxon>Actinomycetes</taxon>
        <taxon>Mycobacteriales</taxon>
        <taxon>Segniliparaceae</taxon>
        <taxon>Segniliparus</taxon>
    </lineage>
</organism>
<feature type="transmembrane region" description="Helical" evidence="9">
    <location>
        <begin position="214"/>
        <end position="233"/>
    </location>
</feature>
<dbReference type="CAZy" id="GT87">
    <property type="family name" value="Glycosyltransferase Family 87"/>
</dbReference>
<keyword evidence="5 9" id="KW-1133">Transmembrane helix</keyword>
<evidence type="ECO:0000313" key="11">
    <source>
        <dbReference type="Proteomes" id="UP000002247"/>
    </source>
</evidence>
<reference evidence="10 11" key="1">
    <citation type="journal article" date="2010" name="Stand. Genomic Sci.">
        <title>Complete genome sequence of Segniliparus rotundus type strain (CDC 1076).</title>
        <authorList>
            <person name="Sikorski J."/>
            <person name="Lapidus A."/>
            <person name="Copeland A."/>
            <person name="Misra M."/>
            <person name="Glavina Del Rio T."/>
            <person name="Nolan M."/>
            <person name="Lucas S."/>
            <person name="Chen F."/>
            <person name="Tice H."/>
            <person name="Cheng J.F."/>
            <person name="Jando M."/>
            <person name="Schneider S."/>
            <person name="Bruce D."/>
            <person name="Goodwin L."/>
            <person name="Pitluck S."/>
            <person name="Liolios K."/>
            <person name="Mikhailova N."/>
            <person name="Pati A."/>
            <person name="Ivanova N."/>
            <person name="Mavromatis K."/>
            <person name="Chen A."/>
            <person name="Palaniappan K."/>
            <person name="Chertkov O."/>
            <person name="Land M."/>
            <person name="Hauser L."/>
            <person name="Chang Y.J."/>
            <person name="Jeffries C.D."/>
            <person name="Brettin T."/>
            <person name="Detter J.C."/>
            <person name="Han C."/>
            <person name="Rohde M."/>
            <person name="Goker M."/>
            <person name="Bristow J."/>
            <person name="Eisen J.A."/>
            <person name="Markowitz V."/>
            <person name="Hugenholtz P."/>
            <person name="Kyrpides N.C."/>
            <person name="Klenk H.P."/>
        </authorList>
    </citation>
    <scope>NUCLEOTIDE SEQUENCE [LARGE SCALE GENOMIC DNA]</scope>
    <source>
        <strain evidence="11">ATCC BAA-972 / CDC 1076 / CIP 108378 / DSM 44985 / JCM 13578</strain>
    </source>
</reference>
<keyword evidence="3" id="KW-0808">Transferase</keyword>